<feature type="region of interest" description="Disordered" evidence="4">
    <location>
        <begin position="466"/>
        <end position="491"/>
    </location>
</feature>
<evidence type="ECO:0000256" key="2">
    <source>
        <dbReference type="ARBA" id="ARBA00022801"/>
    </source>
</evidence>
<dbReference type="Pfam" id="PF00128">
    <property type="entry name" value="Alpha-amylase"/>
    <property type="match status" value="1"/>
</dbReference>
<evidence type="ECO:0000259" key="5">
    <source>
        <dbReference type="SMART" id="SM00642"/>
    </source>
</evidence>
<proteinExistence type="inferred from homology"/>
<sequence length="705" mass="79321">MVEVWPGTSYPLGATYDGSGTNFSLFSEVATGVELCLFDDDGAETRIALTERDGHVWHGYLPAVGPGQRYGYRVHGPHDPARGLRCNPNKLLVDPYAKAIDGRIDWHESLFDYHFADPSRANNHDSAPYLPKCVVVSPFFDWGNEKRPGVPYHETVIYETHVRGLTVRHPQVPERLRGTYAGMAHPAVLDHLRKLGVTAVELMPVHHFLPEHALVARGLTNYWGYNTLAFLAPDSGYAATGTRGEQVQEFKAMVKALHEAGIEVILDVVYNHTAEGDHMGPTLSLRGIDNLAYYRVREDDRRYYLDYTGCGNSLNMRHPHSLQLIMDSLRYWVLDMHVDGFRFDLASALAREFHDVDRLSTFFDIVQQDPVISQVKLIAEPWDVGPGGYQVGNFPPLWTEWNGKYRDTVRDFWRGYPVLPELASRLSGSSDLYQADGRRPVASINFVTCHDGFTLADLVSYDRKHNEANGEDNRDGTDDNRSWNHGVEGPTDDAAITTLRRRQMRNILTTLMLSQGVPMLSHGDEVGRTQHGNNNAYCQDNEIAWVDWDLGREQEELLEFVRTLSRLRREHPVFRRRRFFQGRPSAPGQLRDIAWLRPDGGLMEDADWGRGGRALGVFLNGDAITEPDRLGRRVRDDSFLLLLNAGISDVRFTLPDRDYGASWETVVDTAEPDVRARPPLPAGGGVTVVDRAFLVLRRVAGPAGG</sequence>
<keyword evidence="7" id="KW-1185">Reference proteome</keyword>
<evidence type="ECO:0000256" key="3">
    <source>
        <dbReference type="ARBA" id="ARBA00023295"/>
    </source>
</evidence>
<dbReference type="Gene3D" id="2.60.40.10">
    <property type="entry name" value="Immunoglobulins"/>
    <property type="match status" value="1"/>
</dbReference>
<dbReference type="InterPro" id="IPR014756">
    <property type="entry name" value="Ig_E-set"/>
</dbReference>
<dbReference type="InterPro" id="IPR013783">
    <property type="entry name" value="Ig-like_fold"/>
</dbReference>
<evidence type="ECO:0000256" key="1">
    <source>
        <dbReference type="ARBA" id="ARBA00008061"/>
    </source>
</evidence>
<evidence type="ECO:0000313" key="7">
    <source>
        <dbReference type="Proteomes" id="UP000832041"/>
    </source>
</evidence>
<feature type="compositionally biased region" description="Basic and acidic residues" evidence="4">
    <location>
        <begin position="466"/>
        <end position="482"/>
    </location>
</feature>
<evidence type="ECO:0000256" key="4">
    <source>
        <dbReference type="SAM" id="MobiDB-lite"/>
    </source>
</evidence>
<dbReference type="Gene3D" id="3.20.20.80">
    <property type="entry name" value="Glycosidases"/>
    <property type="match status" value="1"/>
</dbReference>
<dbReference type="CDD" id="cd11326">
    <property type="entry name" value="AmyAc_Glg_debranch"/>
    <property type="match status" value="1"/>
</dbReference>
<keyword evidence="3" id="KW-0326">Glycosidase</keyword>
<protein>
    <submittedName>
        <fullName evidence="6">Glycogen debranching protein GlgX</fullName>
    </submittedName>
</protein>
<dbReference type="InterPro" id="IPR013780">
    <property type="entry name" value="Glyco_hydro_b"/>
</dbReference>
<comment type="similarity">
    <text evidence="1">Belongs to the glycosyl hydrolase 13 family.</text>
</comment>
<dbReference type="InterPro" id="IPR004193">
    <property type="entry name" value="Glyco_hydro_13_N"/>
</dbReference>
<gene>
    <name evidence="6" type="primary">glgX</name>
    <name evidence="6" type="ORF">FOF52_09105</name>
</gene>
<dbReference type="InterPro" id="IPR017853">
    <property type="entry name" value="GH"/>
</dbReference>
<evidence type="ECO:0000313" key="6">
    <source>
        <dbReference type="EMBL" id="UPT21098.1"/>
    </source>
</evidence>
<dbReference type="SUPFAM" id="SSF81296">
    <property type="entry name" value="E set domains"/>
    <property type="match status" value="1"/>
</dbReference>
<dbReference type="InterPro" id="IPR006047">
    <property type="entry name" value="GH13_cat_dom"/>
</dbReference>
<dbReference type="SUPFAM" id="SSF51445">
    <property type="entry name" value="(Trans)glycosidases"/>
    <property type="match status" value="1"/>
</dbReference>
<feature type="domain" description="Glycosyl hydrolase family 13 catalytic" evidence="5">
    <location>
        <begin position="159"/>
        <end position="568"/>
    </location>
</feature>
<dbReference type="Proteomes" id="UP000832041">
    <property type="component" value="Chromosome"/>
</dbReference>
<dbReference type="SMART" id="SM00642">
    <property type="entry name" value="Aamy"/>
    <property type="match status" value="1"/>
</dbReference>
<reference evidence="6 7" key="1">
    <citation type="submission" date="2020-04" db="EMBL/GenBank/DDBJ databases">
        <title>Thermobifida alba genome sequencing and assembly.</title>
        <authorList>
            <person name="Luzics S."/>
            <person name="Horvath B."/>
            <person name="Nagy I."/>
            <person name="Toth A."/>
            <person name="Nagy I."/>
            <person name="Kukolya J."/>
        </authorList>
    </citation>
    <scope>NUCLEOTIDE SEQUENCE [LARGE SCALE GENOMIC DNA]</scope>
    <source>
        <strain evidence="6 7">DSM 43795</strain>
    </source>
</reference>
<dbReference type="PANTHER" id="PTHR43002">
    <property type="entry name" value="GLYCOGEN DEBRANCHING ENZYME"/>
    <property type="match status" value="1"/>
</dbReference>
<accession>A0ABY4L3P0</accession>
<dbReference type="NCBIfam" id="TIGR02100">
    <property type="entry name" value="glgX_debranch"/>
    <property type="match status" value="1"/>
</dbReference>
<dbReference type="CDD" id="cd02856">
    <property type="entry name" value="E_set_GDE_Isoamylase_N"/>
    <property type="match status" value="1"/>
</dbReference>
<dbReference type="SUPFAM" id="SSF51011">
    <property type="entry name" value="Glycosyl hydrolase domain"/>
    <property type="match status" value="1"/>
</dbReference>
<dbReference type="Pfam" id="PF02922">
    <property type="entry name" value="CBM_48"/>
    <property type="match status" value="1"/>
</dbReference>
<name>A0ABY4L3P0_THEAE</name>
<dbReference type="Gene3D" id="2.60.40.1180">
    <property type="entry name" value="Golgi alpha-mannosidase II"/>
    <property type="match status" value="1"/>
</dbReference>
<keyword evidence="2" id="KW-0378">Hydrolase</keyword>
<dbReference type="InterPro" id="IPR044505">
    <property type="entry name" value="GlgX_Isoamylase_N_E_set"/>
</dbReference>
<dbReference type="InterPro" id="IPR011837">
    <property type="entry name" value="Glycogen_debranch_GlgX"/>
</dbReference>
<dbReference type="RefSeq" id="WP_248593404.1">
    <property type="nucleotide sequence ID" value="NZ_CP051627.1"/>
</dbReference>
<dbReference type="EMBL" id="CP051627">
    <property type="protein sequence ID" value="UPT21098.1"/>
    <property type="molecule type" value="Genomic_DNA"/>
</dbReference>
<organism evidence="6 7">
    <name type="scientific">Thermobifida alba</name>
    <name type="common">Thermomonospora alba</name>
    <dbReference type="NCBI Taxonomy" id="53522"/>
    <lineage>
        <taxon>Bacteria</taxon>
        <taxon>Bacillati</taxon>
        <taxon>Actinomycetota</taxon>
        <taxon>Actinomycetes</taxon>
        <taxon>Streptosporangiales</taxon>
        <taxon>Nocardiopsidaceae</taxon>
        <taxon>Thermobifida</taxon>
    </lineage>
</organism>